<dbReference type="PANTHER" id="PTHR21272:SF3">
    <property type="entry name" value="CATABOLIC 3-DEHYDROQUINASE"/>
    <property type="match status" value="1"/>
</dbReference>
<dbReference type="GO" id="GO:0003855">
    <property type="term" value="F:3-dehydroquinate dehydratase activity"/>
    <property type="evidence" value="ECO:0007669"/>
    <property type="project" value="UniProtKB-UniRule"/>
</dbReference>
<dbReference type="InterPro" id="IPR036441">
    <property type="entry name" value="DHquinase_II_sf"/>
</dbReference>
<evidence type="ECO:0000256" key="5">
    <source>
        <dbReference type="ARBA" id="ARBA00011193"/>
    </source>
</evidence>
<dbReference type="NCBIfam" id="NF003804">
    <property type="entry name" value="PRK05395.1-1"/>
    <property type="match status" value="1"/>
</dbReference>
<dbReference type="PANTHER" id="PTHR21272">
    <property type="entry name" value="CATABOLIC 3-DEHYDROQUINASE"/>
    <property type="match status" value="1"/>
</dbReference>
<dbReference type="NCBIfam" id="NF003805">
    <property type="entry name" value="PRK05395.1-2"/>
    <property type="match status" value="1"/>
</dbReference>
<comment type="catalytic activity">
    <reaction evidence="1 9">
        <text>3-dehydroquinate = 3-dehydroshikimate + H2O</text>
        <dbReference type="Rhea" id="RHEA:21096"/>
        <dbReference type="ChEBI" id="CHEBI:15377"/>
        <dbReference type="ChEBI" id="CHEBI:16630"/>
        <dbReference type="ChEBI" id="CHEBI:32364"/>
        <dbReference type="EC" id="4.2.1.10"/>
    </reaction>
</comment>
<evidence type="ECO:0000313" key="14">
    <source>
        <dbReference type="Proteomes" id="UP000198926"/>
    </source>
</evidence>
<evidence type="ECO:0000256" key="11">
    <source>
        <dbReference type="PIRSR" id="PIRSR001399-2"/>
    </source>
</evidence>
<comment type="pathway">
    <text evidence="3 9">Metabolic intermediate biosynthesis; chorismate biosynthesis; chorismate from D-erythrose 4-phosphate and phosphoenolpyruvate: step 3/7.</text>
</comment>
<feature type="binding site" evidence="9 11">
    <location>
        <position position="112"/>
    </location>
    <ligand>
        <name>substrate</name>
    </ligand>
</feature>
<dbReference type="SUPFAM" id="SSF52304">
    <property type="entry name" value="Type II 3-dehydroquinate dehydratase"/>
    <property type="match status" value="1"/>
</dbReference>
<dbReference type="STRING" id="1123755.SAMN05444714_1212"/>
<sequence>MTRKILILNGPNLNLLGTRQPEVYGRTTLADIEAMCAAKAADMGVEVTCYQSNHEGALIDQIHAAREVYDGIVLNAGAYTHTSVALMDAIVSASLPVVELHLSNIHAREAFRHKSFIAPVAVGQICGFGAAGYPLAMEALVSHLEGTS</sequence>
<protein>
    <recommendedName>
        <fullName evidence="6 9">3-dehydroquinate dehydratase</fullName>
        <shortName evidence="9">3-dehydroquinase</shortName>
        <ecNumber evidence="6 9">4.2.1.10</ecNumber>
    </recommendedName>
    <alternativeName>
        <fullName evidence="9">Type II DHQase</fullName>
    </alternativeName>
</protein>
<dbReference type="AlphaFoldDB" id="A0A1I6M453"/>
<organism evidence="13 14">
    <name type="scientific">Yoonia litorea</name>
    <dbReference type="NCBI Taxonomy" id="1123755"/>
    <lineage>
        <taxon>Bacteria</taxon>
        <taxon>Pseudomonadati</taxon>
        <taxon>Pseudomonadota</taxon>
        <taxon>Alphaproteobacteria</taxon>
        <taxon>Rhodobacterales</taxon>
        <taxon>Paracoccaceae</taxon>
        <taxon>Yoonia</taxon>
    </lineage>
</organism>
<dbReference type="NCBIfam" id="NF003806">
    <property type="entry name" value="PRK05395.1-3"/>
    <property type="match status" value="1"/>
</dbReference>
<comment type="similarity">
    <text evidence="4 9">Belongs to the type-II 3-dehydroquinase family.</text>
</comment>
<feature type="site" description="Transition state stabilizer" evidence="9 12">
    <location>
        <position position="19"/>
    </location>
</feature>
<evidence type="ECO:0000256" key="1">
    <source>
        <dbReference type="ARBA" id="ARBA00001864"/>
    </source>
</evidence>
<evidence type="ECO:0000256" key="9">
    <source>
        <dbReference type="HAMAP-Rule" id="MF_00169"/>
    </source>
</evidence>
<keyword evidence="9" id="KW-0028">Amino-acid biosynthesis</keyword>
<comment type="function">
    <text evidence="2 9">Catalyzes a trans-dehydration via an enolate intermediate.</text>
</comment>
<dbReference type="OrthoDB" id="9790793at2"/>
<evidence type="ECO:0000256" key="7">
    <source>
        <dbReference type="ARBA" id="ARBA00023141"/>
    </source>
</evidence>
<evidence type="ECO:0000256" key="4">
    <source>
        <dbReference type="ARBA" id="ARBA00011037"/>
    </source>
</evidence>
<gene>
    <name evidence="9" type="primary">aroQ</name>
    <name evidence="13" type="ORF">SAMN05444714_1212</name>
</gene>
<dbReference type="GO" id="GO:0009423">
    <property type="term" value="P:chorismate biosynthetic process"/>
    <property type="evidence" value="ECO:0007669"/>
    <property type="project" value="UniProtKB-UniRule"/>
</dbReference>
<evidence type="ECO:0000256" key="6">
    <source>
        <dbReference type="ARBA" id="ARBA00012060"/>
    </source>
</evidence>
<dbReference type="Proteomes" id="UP000198926">
    <property type="component" value="Unassembled WGS sequence"/>
</dbReference>
<keyword evidence="7 9" id="KW-0057">Aromatic amino acid biosynthesis</keyword>
<dbReference type="PIRSF" id="PIRSF001399">
    <property type="entry name" value="DHquinase_II"/>
    <property type="match status" value="1"/>
</dbReference>
<dbReference type="Pfam" id="PF01220">
    <property type="entry name" value="DHquinase_II"/>
    <property type="match status" value="1"/>
</dbReference>
<dbReference type="EMBL" id="FOZM01000001">
    <property type="protein sequence ID" value="SFS10460.1"/>
    <property type="molecule type" value="Genomic_DNA"/>
</dbReference>
<accession>A0A1I6M453</accession>
<evidence type="ECO:0000256" key="3">
    <source>
        <dbReference type="ARBA" id="ARBA00004902"/>
    </source>
</evidence>
<feature type="active site" description="Proton donor" evidence="9 10">
    <location>
        <position position="101"/>
    </location>
</feature>
<evidence type="ECO:0000256" key="10">
    <source>
        <dbReference type="PIRSR" id="PIRSR001399-1"/>
    </source>
</evidence>
<dbReference type="UniPathway" id="UPA00053">
    <property type="reaction ID" value="UER00086"/>
</dbReference>
<feature type="binding site" evidence="9 11">
    <location>
        <position position="81"/>
    </location>
    <ligand>
        <name>substrate</name>
    </ligand>
</feature>
<dbReference type="GO" id="GO:0009073">
    <property type="term" value="P:aromatic amino acid family biosynthetic process"/>
    <property type="evidence" value="ECO:0007669"/>
    <property type="project" value="UniProtKB-KW"/>
</dbReference>
<keyword evidence="8 9" id="KW-0456">Lyase</keyword>
<evidence type="ECO:0000313" key="13">
    <source>
        <dbReference type="EMBL" id="SFS10460.1"/>
    </source>
</evidence>
<feature type="binding site" evidence="9 11">
    <location>
        <position position="88"/>
    </location>
    <ligand>
        <name>substrate</name>
    </ligand>
</feature>
<name>A0A1I6M453_9RHOB</name>
<feature type="active site" description="Proton acceptor" evidence="9 10">
    <location>
        <position position="24"/>
    </location>
</feature>
<comment type="subunit">
    <text evidence="5 9">Homododecamer.</text>
</comment>
<feature type="binding site" evidence="9 11">
    <location>
        <begin position="102"/>
        <end position="103"/>
    </location>
    <ligand>
        <name>substrate</name>
    </ligand>
</feature>
<dbReference type="InterPro" id="IPR001874">
    <property type="entry name" value="DHquinase_II"/>
</dbReference>
<proteinExistence type="inferred from homology"/>
<keyword evidence="14" id="KW-1185">Reference proteome</keyword>
<dbReference type="InterPro" id="IPR018509">
    <property type="entry name" value="DHquinase_II_CS"/>
</dbReference>
<dbReference type="RefSeq" id="WP_090205217.1">
    <property type="nucleotide sequence ID" value="NZ_FOZM01000001.1"/>
</dbReference>
<dbReference type="CDD" id="cd00466">
    <property type="entry name" value="DHQase_II"/>
    <property type="match status" value="1"/>
</dbReference>
<dbReference type="GO" id="GO:0008652">
    <property type="term" value="P:amino acid biosynthetic process"/>
    <property type="evidence" value="ECO:0007669"/>
    <property type="project" value="UniProtKB-KW"/>
</dbReference>
<dbReference type="NCBIfam" id="NF003807">
    <property type="entry name" value="PRK05395.1-4"/>
    <property type="match status" value="1"/>
</dbReference>
<evidence type="ECO:0000256" key="8">
    <source>
        <dbReference type="ARBA" id="ARBA00023239"/>
    </source>
</evidence>
<dbReference type="HAMAP" id="MF_00169">
    <property type="entry name" value="AroQ"/>
    <property type="match status" value="1"/>
</dbReference>
<feature type="binding site" evidence="9 11">
    <location>
        <position position="75"/>
    </location>
    <ligand>
        <name>substrate</name>
    </ligand>
</feature>
<dbReference type="PROSITE" id="PS01029">
    <property type="entry name" value="DEHYDROQUINASE_II"/>
    <property type="match status" value="1"/>
</dbReference>
<dbReference type="NCBIfam" id="TIGR01088">
    <property type="entry name" value="aroQ"/>
    <property type="match status" value="1"/>
</dbReference>
<reference evidence="13 14" key="1">
    <citation type="submission" date="2016-10" db="EMBL/GenBank/DDBJ databases">
        <authorList>
            <person name="de Groot N.N."/>
        </authorList>
    </citation>
    <scope>NUCLEOTIDE SEQUENCE [LARGE SCALE GENOMIC DNA]</scope>
    <source>
        <strain evidence="13 14">DSM 29433</strain>
    </source>
</reference>
<dbReference type="EC" id="4.2.1.10" evidence="6 9"/>
<dbReference type="GO" id="GO:0019631">
    <property type="term" value="P:quinate catabolic process"/>
    <property type="evidence" value="ECO:0007669"/>
    <property type="project" value="TreeGrafter"/>
</dbReference>
<evidence type="ECO:0000256" key="2">
    <source>
        <dbReference type="ARBA" id="ARBA00003924"/>
    </source>
</evidence>
<dbReference type="Gene3D" id="3.40.50.9100">
    <property type="entry name" value="Dehydroquinase, class II"/>
    <property type="match status" value="1"/>
</dbReference>
<evidence type="ECO:0000256" key="12">
    <source>
        <dbReference type="PIRSR" id="PIRSR001399-3"/>
    </source>
</evidence>